<dbReference type="PANTHER" id="PTHR38011:SF11">
    <property type="entry name" value="2,5-DIAMINO-6-RIBOSYLAMINO-4(3H)-PYRIMIDINONE 5'-PHOSPHATE REDUCTASE"/>
    <property type="match status" value="1"/>
</dbReference>
<accession>A0A9W6GDB2</accession>
<dbReference type="InterPro" id="IPR002734">
    <property type="entry name" value="RibDG_C"/>
</dbReference>
<evidence type="ECO:0000259" key="1">
    <source>
        <dbReference type="Pfam" id="PF01872"/>
    </source>
</evidence>
<dbReference type="AlphaFoldDB" id="A0A9W6GDB2"/>
<comment type="caution">
    <text evidence="2">The sequence shown here is derived from an EMBL/GenBank/DDBJ whole genome shotgun (WGS) entry which is preliminary data.</text>
</comment>
<dbReference type="Proteomes" id="UP001144313">
    <property type="component" value="Unassembled WGS sequence"/>
</dbReference>
<gene>
    <name evidence="2" type="ORF">GALLR39Z86_45080</name>
</gene>
<proteinExistence type="predicted"/>
<evidence type="ECO:0000313" key="3">
    <source>
        <dbReference type="Proteomes" id="UP001144313"/>
    </source>
</evidence>
<dbReference type="InterPro" id="IPR024072">
    <property type="entry name" value="DHFR-like_dom_sf"/>
</dbReference>
<evidence type="ECO:0000313" key="2">
    <source>
        <dbReference type="EMBL" id="GLI44658.1"/>
    </source>
</evidence>
<dbReference type="EMBL" id="BSDT01000001">
    <property type="protein sequence ID" value="GLI44658.1"/>
    <property type="molecule type" value="Genomic_DNA"/>
</dbReference>
<feature type="domain" description="Bacterial bifunctional deaminase-reductase C-terminal" evidence="1">
    <location>
        <begin position="5"/>
        <end position="179"/>
    </location>
</feature>
<keyword evidence="3" id="KW-1185">Reference proteome</keyword>
<sequence>MANRTLTYYIGTSLDGFIAGPGGEFDALPIELDVAAAMNAERPETVPTAFREAAGLADAPNRLYDTVLMGAGTYRAGGTPSPYAHLRQYVCSRTLEPNGHVEVVAGDPAAFVRDLKAREGKGIWLCGGGRLAAALIGEIDEIVVKRYPVRFGGGIPMFAGAYEPTTFRLTGNRTFDSGAAIHTYRKA</sequence>
<dbReference type="Pfam" id="PF01872">
    <property type="entry name" value="RibD_C"/>
    <property type="match status" value="1"/>
</dbReference>
<dbReference type="PANTHER" id="PTHR38011">
    <property type="entry name" value="DIHYDROFOLATE REDUCTASE FAMILY PROTEIN (AFU_ORTHOLOGUE AFUA_8G06820)"/>
    <property type="match status" value="1"/>
</dbReference>
<dbReference type="RefSeq" id="WP_270117991.1">
    <property type="nucleotide sequence ID" value="NZ_BAAAOL010000001.1"/>
</dbReference>
<dbReference type="GO" id="GO:0008703">
    <property type="term" value="F:5-amino-6-(5-phosphoribosylamino)uracil reductase activity"/>
    <property type="evidence" value="ECO:0007669"/>
    <property type="project" value="InterPro"/>
</dbReference>
<dbReference type="InterPro" id="IPR050765">
    <property type="entry name" value="Riboflavin_Biosynth_HTPR"/>
</dbReference>
<protein>
    <submittedName>
        <fullName evidence="2">Deaminase</fullName>
    </submittedName>
</protein>
<name>A0A9W6GDB2_9ACTN</name>
<dbReference type="GO" id="GO:0009231">
    <property type="term" value="P:riboflavin biosynthetic process"/>
    <property type="evidence" value="ECO:0007669"/>
    <property type="project" value="InterPro"/>
</dbReference>
<dbReference type="Gene3D" id="3.40.430.10">
    <property type="entry name" value="Dihydrofolate Reductase, subunit A"/>
    <property type="match status" value="1"/>
</dbReference>
<dbReference type="SUPFAM" id="SSF53597">
    <property type="entry name" value="Dihydrofolate reductase-like"/>
    <property type="match status" value="1"/>
</dbReference>
<reference evidence="2" key="1">
    <citation type="submission" date="2022-12" db="EMBL/GenBank/DDBJ databases">
        <title>Reference genome sequencing for broad-spectrum identification of bacterial and archaeal isolates by mass spectrometry.</title>
        <authorList>
            <person name="Sekiguchi Y."/>
            <person name="Tourlousse D.M."/>
        </authorList>
    </citation>
    <scope>NUCLEOTIDE SEQUENCE</scope>
    <source>
        <strain evidence="2">LLR39Z86</strain>
    </source>
</reference>
<organism evidence="2 3">
    <name type="scientific">Glycomyces algeriensis</name>
    <dbReference type="NCBI Taxonomy" id="256037"/>
    <lineage>
        <taxon>Bacteria</taxon>
        <taxon>Bacillati</taxon>
        <taxon>Actinomycetota</taxon>
        <taxon>Actinomycetes</taxon>
        <taxon>Glycomycetales</taxon>
        <taxon>Glycomycetaceae</taxon>
        <taxon>Glycomyces</taxon>
    </lineage>
</organism>